<dbReference type="Proteomes" id="UP000009168">
    <property type="component" value="Unassembled WGS sequence"/>
</dbReference>
<dbReference type="RefSeq" id="XP_012653878.1">
    <property type="nucleotide sequence ID" value="XM_012798424.1"/>
</dbReference>
<protein>
    <submittedName>
        <fullName evidence="1">Uncharacterized protein</fullName>
    </submittedName>
</protein>
<dbReference type="InParanoid" id="W7X8A6"/>
<sequence length="56" mass="6385">MRIKLVLIENRVMVIQYLTLLGINSIIDLKLLNDGSRFIASLRVSLDMISIIQQAK</sequence>
<proteinExistence type="predicted"/>
<dbReference type="KEGG" id="tet:TTHERM_000849419"/>
<keyword evidence="2" id="KW-1185">Reference proteome</keyword>
<name>W7X8A6_TETTS</name>
<accession>W7X8A6</accession>
<organism evidence="1 2">
    <name type="scientific">Tetrahymena thermophila (strain SB210)</name>
    <dbReference type="NCBI Taxonomy" id="312017"/>
    <lineage>
        <taxon>Eukaryota</taxon>
        <taxon>Sar</taxon>
        <taxon>Alveolata</taxon>
        <taxon>Ciliophora</taxon>
        <taxon>Intramacronucleata</taxon>
        <taxon>Oligohymenophorea</taxon>
        <taxon>Hymenostomatida</taxon>
        <taxon>Tetrahymenina</taxon>
        <taxon>Tetrahymenidae</taxon>
        <taxon>Tetrahymena</taxon>
    </lineage>
</organism>
<evidence type="ECO:0000313" key="1">
    <source>
        <dbReference type="EMBL" id="EWS73582.1"/>
    </source>
</evidence>
<evidence type="ECO:0000313" key="2">
    <source>
        <dbReference type="Proteomes" id="UP000009168"/>
    </source>
</evidence>
<dbReference type="EMBL" id="GG662645">
    <property type="protein sequence ID" value="EWS73582.1"/>
    <property type="molecule type" value="Genomic_DNA"/>
</dbReference>
<gene>
    <name evidence="1" type="ORF">TTHERM_000849419</name>
</gene>
<dbReference type="GeneID" id="24440910"/>
<dbReference type="AlphaFoldDB" id="W7X8A6"/>
<reference evidence="2" key="1">
    <citation type="journal article" date="2006" name="PLoS Biol.">
        <title>Macronuclear genome sequence of the ciliate Tetrahymena thermophila, a model eukaryote.</title>
        <authorList>
            <person name="Eisen J.A."/>
            <person name="Coyne R.S."/>
            <person name="Wu M."/>
            <person name="Wu D."/>
            <person name="Thiagarajan M."/>
            <person name="Wortman J.R."/>
            <person name="Badger J.H."/>
            <person name="Ren Q."/>
            <person name="Amedeo P."/>
            <person name="Jones K.M."/>
            <person name="Tallon L.J."/>
            <person name="Delcher A.L."/>
            <person name="Salzberg S.L."/>
            <person name="Silva J.C."/>
            <person name="Haas B.J."/>
            <person name="Majoros W.H."/>
            <person name="Farzad M."/>
            <person name="Carlton J.M."/>
            <person name="Smith R.K. Jr."/>
            <person name="Garg J."/>
            <person name="Pearlman R.E."/>
            <person name="Karrer K.M."/>
            <person name="Sun L."/>
            <person name="Manning G."/>
            <person name="Elde N.C."/>
            <person name="Turkewitz A.P."/>
            <person name="Asai D.J."/>
            <person name="Wilkes D.E."/>
            <person name="Wang Y."/>
            <person name="Cai H."/>
            <person name="Collins K."/>
            <person name="Stewart B.A."/>
            <person name="Lee S.R."/>
            <person name="Wilamowska K."/>
            <person name="Weinberg Z."/>
            <person name="Ruzzo W.L."/>
            <person name="Wloga D."/>
            <person name="Gaertig J."/>
            <person name="Frankel J."/>
            <person name="Tsao C.-C."/>
            <person name="Gorovsky M.A."/>
            <person name="Keeling P.J."/>
            <person name="Waller R.F."/>
            <person name="Patron N.J."/>
            <person name="Cherry J.M."/>
            <person name="Stover N.A."/>
            <person name="Krieger C.J."/>
            <person name="del Toro C."/>
            <person name="Ryder H.F."/>
            <person name="Williamson S.C."/>
            <person name="Barbeau R.A."/>
            <person name="Hamilton E.P."/>
            <person name="Orias E."/>
        </authorList>
    </citation>
    <scope>NUCLEOTIDE SEQUENCE [LARGE SCALE GENOMIC DNA]</scope>
    <source>
        <strain evidence="2">SB210</strain>
    </source>
</reference>